<dbReference type="Proteomes" id="UP000596661">
    <property type="component" value="Chromosome 5"/>
</dbReference>
<accession>A0A803PNH5</accession>
<dbReference type="AlphaFoldDB" id="A0A803PNH5"/>
<proteinExistence type="predicted"/>
<evidence type="ECO:0000256" key="1">
    <source>
        <dbReference type="SAM" id="SignalP"/>
    </source>
</evidence>
<evidence type="ECO:0000313" key="3">
    <source>
        <dbReference type="Proteomes" id="UP000596661"/>
    </source>
</evidence>
<reference evidence="2" key="2">
    <citation type="submission" date="2021-03" db="UniProtKB">
        <authorList>
            <consortium name="EnsemblPlants"/>
        </authorList>
    </citation>
    <scope>IDENTIFICATION</scope>
</reference>
<evidence type="ECO:0000313" key="2">
    <source>
        <dbReference type="EnsemblPlants" id="cds.evm.model.05.1928"/>
    </source>
</evidence>
<feature type="chain" id="PRO_5031118779" evidence="1">
    <location>
        <begin position="27"/>
        <end position="184"/>
    </location>
</feature>
<reference evidence="2" key="1">
    <citation type="submission" date="2018-11" db="EMBL/GenBank/DDBJ databases">
        <authorList>
            <person name="Grassa J C."/>
        </authorList>
    </citation>
    <scope>NUCLEOTIDE SEQUENCE [LARGE SCALE GENOMIC DNA]</scope>
</reference>
<keyword evidence="3" id="KW-1185">Reference proteome</keyword>
<keyword evidence="1" id="KW-0732">Signal</keyword>
<protein>
    <submittedName>
        <fullName evidence="2">Uncharacterized protein</fullName>
    </submittedName>
</protein>
<dbReference type="Gramene" id="evm.model.05.1928">
    <property type="protein sequence ID" value="cds.evm.model.05.1928"/>
    <property type="gene ID" value="evm.TU.05.1928"/>
</dbReference>
<organism evidence="2 3">
    <name type="scientific">Cannabis sativa</name>
    <name type="common">Hemp</name>
    <name type="synonym">Marijuana</name>
    <dbReference type="NCBI Taxonomy" id="3483"/>
    <lineage>
        <taxon>Eukaryota</taxon>
        <taxon>Viridiplantae</taxon>
        <taxon>Streptophyta</taxon>
        <taxon>Embryophyta</taxon>
        <taxon>Tracheophyta</taxon>
        <taxon>Spermatophyta</taxon>
        <taxon>Magnoliopsida</taxon>
        <taxon>eudicotyledons</taxon>
        <taxon>Gunneridae</taxon>
        <taxon>Pentapetalae</taxon>
        <taxon>rosids</taxon>
        <taxon>fabids</taxon>
        <taxon>Rosales</taxon>
        <taxon>Cannabaceae</taxon>
        <taxon>Cannabis</taxon>
    </lineage>
</organism>
<dbReference type="Pfam" id="PF00428">
    <property type="entry name" value="Ribosomal_60s"/>
    <property type="match status" value="1"/>
</dbReference>
<sequence>MAKHNKLLGCAFLFLLSIGLCSTTRALLTYGAGHGAEGYGAMAYRGAPLGPPPMAAAASSSASIVPQVKLDRESELRDWRFKLREEGECILVVMADRDKKSRCTWRTVIEEIFSLRIFFLRSLAEKNFMGEASISPICGGAVAFCVPAGGADAAPAAAAESKKEEKVEEIEESDEDNMIFSLFG</sequence>
<name>A0A803PNH5_CANSA</name>
<dbReference type="EMBL" id="UZAU01000547">
    <property type="status" value="NOT_ANNOTATED_CDS"/>
    <property type="molecule type" value="Genomic_DNA"/>
</dbReference>
<feature type="signal peptide" evidence="1">
    <location>
        <begin position="1"/>
        <end position="26"/>
    </location>
</feature>
<dbReference type="EnsemblPlants" id="evm.model.05.1928">
    <property type="protein sequence ID" value="cds.evm.model.05.1928"/>
    <property type="gene ID" value="evm.TU.05.1928"/>
</dbReference>